<feature type="domain" description="Peptidase M16 C-terminal" evidence="3">
    <location>
        <begin position="155"/>
        <end position="317"/>
    </location>
</feature>
<reference evidence="4 5" key="1">
    <citation type="submission" date="2013-11" db="EMBL/GenBank/DDBJ databases">
        <title>Complete genome sequence of Clostridum sp. M2/40.</title>
        <authorList>
            <person name="Wibberg D."/>
            <person name="Puehler A."/>
            <person name="Schlueter A."/>
        </authorList>
    </citation>
    <scope>NUCLEOTIDE SEQUENCE [LARGE SCALE GENOMIC DNA]</scope>
    <source>
        <strain evidence="5">M2/40</strain>
    </source>
</reference>
<dbReference type="SUPFAM" id="SSF63411">
    <property type="entry name" value="LuxS/MPP-like metallohydrolase"/>
    <property type="match status" value="2"/>
</dbReference>
<keyword evidence="5" id="KW-1185">Reference proteome</keyword>
<dbReference type="InterPro" id="IPR011765">
    <property type="entry name" value="Pept_M16_N"/>
</dbReference>
<dbReference type="InterPro" id="IPR011249">
    <property type="entry name" value="Metalloenz_LuxS/M16"/>
</dbReference>
<dbReference type="STRING" id="1216932.CM240_0754"/>
<name>W6RWC3_9CLOT</name>
<evidence type="ECO:0000313" key="5">
    <source>
        <dbReference type="Proteomes" id="UP000019426"/>
    </source>
</evidence>
<evidence type="ECO:0000313" key="4">
    <source>
        <dbReference type="EMBL" id="CDM67919.1"/>
    </source>
</evidence>
<dbReference type="HOGENOM" id="CLU_009902_3_2_9"/>
<dbReference type="PATRIC" id="fig|1216932.3.peg.740"/>
<dbReference type="InterPro" id="IPR007863">
    <property type="entry name" value="Peptidase_M16_C"/>
</dbReference>
<dbReference type="EMBL" id="HG917868">
    <property type="protein sequence ID" value="CDM67919.1"/>
    <property type="molecule type" value="Genomic_DNA"/>
</dbReference>
<accession>W6RWC3</accession>
<organism evidence="4 5">
    <name type="scientific">Clostridium bornimense</name>
    <dbReference type="NCBI Taxonomy" id="1216932"/>
    <lineage>
        <taxon>Bacteria</taxon>
        <taxon>Bacillati</taxon>
        <taxon>Bacillota</taxon>
        <taxon>Clostridia</taxon>
        <taxon>Eubacteriales</taxon>
        <taxon>Clostridiaceae</taxon>
        <taxon>Clostridium</taxon>
    </lineage>
</organism>
<dbReference type="Pfam" id="PF00675">
    <property type="entry name" value="Peptidase_M16"/>
    <property type="match status" value="1"/>
</dbReference>
<dbReference type="PANTHER" id="PTHR11851">
    <property type="entry name" value="METALLOPROTEASE"/>
    <property type="match status" value="1"/>
</dbReference>
<comment type="similarity">
    <text evidence="1">Belongs to the peptidase M16 family.</text>
</comment>
<dbReference type="GO" id="GO:0046872">
    <property type="term" value="F:metal ion binding"/>
    <property type="evidence" value="ECO:0007669"/>
    <property type="project" value="InterPro"/>
</dbReference>
<dbReference type="Pfam" id="PF05193">
    <property type="entry name" value="Peptidase_M16_C"/>
    <property type="match status" value="1"/>
</dbReference>
<evidence type="ECO:0000256" key="1">
    <source>
        <dbReference type="ARBA" id="ARBA00007261"/>
    </source>
</evidence>
<feature type="domain" description="Peptidase M16 N-terminal" evidence="2">
    <location>
        <begin position="3"/>
        <end position="148"/>
    </location>
</feature>
<dbReference type="AlphaFoldDB" id="W6RWC3"/>
<sequence>MKVISIKKETSLIAINLGVKIGSIYEANNEKGICHFIEHMLFKGTKNRTNKVLNDELEQLGGEYNAYTEYSSTVYNITALKEEAESALELLGDMIINSNFPKAEMEKEREVILSELRSSRDDIEELSFIKINKYGFNRSPLKYEIIGDEKRVKALKREDLIEFYSRWYVPSNSCISIASSMEHNEVIELVEKYFNTWIYKKVIHPEVIIEDNKPLTKRSYKNDIEQGSILYLYTFHNLNKKEELALKILEHRLGSSNNSILFREVRENKGLAYEIYSEMNMSKSIKTLYIYTTTNKENINEAMSTIDECIEKINNREIKFNKKTIDIMKKILKTAVVSTLEDVTDISNYVLHQALDNEELYQFVDDMKDIENIDAEDIYNVGVKVFKNPTIHILLPKESDRYE</sequence>
<dbReference type="eggNOG" id="COG0612">
    <property type="taxonomic scope" value="Bacteria"/>
</dbReference>
<dbReference type="Proteomes" id="UP000019426">
    <property type="component" value="Chromosome M2/40_rep1"/>
</dbReference>
<evidence type="ECO:0000259" key="3">
    <source>
        <dbReference type="Pfam" id="PF05193"/>
    </source>
</evidence>
<dbReference type="InterPro" id="IPR050361">
    <property type="entry name" value="MPP/UQCRC_Complex"/>
</dbReference>
<proteinExistence type="inferred from homology"/>
<evidence type="ECO:0000259" key="2">
    <source>
        <dbReference type="Pfam" id="PF00675"/>
    </source>
</evidence>
<dbReference type="KEGG" id="clt:CM240_0754"/>
<dbReference type="Gene3D" id="3.30.830.10">
    <property type="entry name" value="Metalloenzyme, LuxS/M16 peptidase-like"/>
    <property type="match status" value="2"/>
</dbReference>
<protein>
    <submittedName>
        <fullName evidence="4">Peptidase, M16 family</fullName>
    </submittedName>
</protein>
<dbReference type="PANTHER" id="PTHR11851:SF49">
    <property type="entry name" value="MITOCHONDRIAL-PROCESSING PEPTIDASE SUBUNIT ALPHA"/>
    <property type="match status" value="1"/>
</dbReference>
<gene>
    <name evidence="4" type="ORF">CM240_0754</name>
</gene>